<proteinExistence type="predicted"/>
<organism evidence="2 3">
    <name type="scientific">Coptis chinensis</name>
    <dbReference type="NCBI Taxonomy" id="261450"/>
    <lineage>
        <taxon>Eukaryota</taxon>
        <taxon>Viridiplantae</taxon>
        <taxon>Streptophyta</taxon>
        <taxon>Embryophyta</taxon>
        <taxon>Tracheophyta</taxon>
        <taxon>Spermatophyta</taxon>
        <taxon>Magnoliopsida</taxon>
        <taxon>Ranunculales</taxon>
        <taxon>Ranunculaceae</taxon>
        <taxon>Coptidoideae</taxon>
        <taxon>Coptis</taxon>
    </lineage>
</organism>
<dbReference type="Proteomes" id="UP000631114">
    <property type="component" value="Unassembled WGS sequence"/>
</dbReference>
<evidence type="ECO:0000313" key="2">
    <source>
        <dbReference type="EMBL" id="KAF9622321.1"/>
    </source>
</evidence>
<dbReference type="OrthoDB" id="118550at2759"/>
<comment type="caution">
    <text evidence="2">The sequence shown here is derived from an EMBL/GenBank/DDBJ whole genome shotgun (WGS) entry which is preliminary data.</text>
</comment>
<accession>A0A835IQL9</accession>
<gene>
    <name evidence="2" type="ORF">IFM89_031124</name>
</gene>
<sequence length="114" mass="12944">MVGDAEKNPIALTLRIKTAIGTAFGAAAAHAKLLADQEDREIEHLVATVIETQLRKIQCKIKHFEELQLIMENEYTQIQELKESLLVDRVDVLRRVFSAGIARWRDHHSSVKLT</sequence>
<dbReference type="Pfam" id="PF16495">
    <property type="entry name" value="SWIRM-assoc_1"/>
    <property type="match status" value="1"/>
</dbReference>
<name>A0A835IQL9_9MAGN</name>
<feature type="domain" description="SMARCC C-terminal" evidence="1">
    <location>
        <begin position="22"/>
        <end position="98"/>
    </location>
</feature>
<keyword evidence="3" id="KW-1185">Reference proteome</keyword>
<dbReference type="EMBL" id="JADFTS010000002">
    <property type="protein sequence ID" value="KAF9622321.1"/>
    <property type="molecule type" value="Genomic_DNA"/>
</dbReference>
<dbReference type="InterPro" id="IPR032451">
    <property type="entry name" value="SMARCC_C"/>
</dbReference>
<protein>
    <recommendedName>
        <fullName evidence="1">SMARCC C-terminal domain-containing protein</fullName>
    </recommendedName>
</protein>
<reference evidence="2 3" key="1">
    <citation type="submission" date="2020-10" db="EMBL/GenBank/DDBJ databases">
        <title>The Coptis chinensis genome and diversification of protoberbering-type alkaloids.</title>
        <authorList>
            <person name="Wang B."/>
            <person name="Shu S."/>
            <person name="Song C."/>
            <person name="Liu Y."/>
        </authorList>
    </citation>
    <scope>NUCLEOTIDE SEQUENCE [LARGE SCALE GENOMIC DNA]</scope>
    <source>
        <strain evidence="2">HL-2020</strain>
        <tissue evidence="2">Leaf</tissue>
    </source>
</reference>
<evidence type="ECO:0000313" key="3">
    <source>
        <dbReference type="Proteomes" id="UP000631114"/>
    </source>
</evidence>
<evidence type="ECO:0000259" key="1">
    <source>
        <dbReference type="Pfam" id="PF16495"/>
    </source>
</evidence>
<dbReference type="AlphaFoldDB" id="A0A835IQL9"/>